<dbReference type="GO" id="GO:0032259">
    <property type="term" value="P:methylation"/>
    <property type="evidence" value="ECO:0007669"/>
    <property type="project" value="UniProtKB-KW"/>
</dbReference>
<evidence type="ECO:0000256" key="1">
    <source>
        <dbReference type="SAM" id="MobiDB-lite"/>
    </source>
</evidence>
<dbReference type="Pfam" id="PF08241">
    <property type="entry name" value="Methyltransf_11"/>
    <property type="match status" value="1"/>
</dbReference>
<dbReference type="InterPro" id="IPR013216">
    <property type="entry name" value="Methyltransf_11"/>
</dbReference>
<feature type="domain" description="Methyltransferase type 11" evidence="2">
    <location>
        <begin position="78"/>
        <end position="141"/>
    </location>
</feature>
<sequence>MSTEQPTGASATGGIERTGNRSTFLRPESLAMRVCRVLGFERVAWSLRRLHCPVPKDALVLEVGSGGNPYPRANVLLDAYENTRERNWAPLKSDRPTVLGFVEQLPFRDKAFDFVIASHVLEHSGDPEQFLAELQRVAKAGYIEVPDAFFERINPLLDHHLEITQREGRLLIRKKPSPVVDRDLVDLYEDRAKRHMTGELFVEHPFAFHVRYYWRGKIDFVVLNPQVDAAWFAQETEAPAFATSLLGTSLRHRLQKAVLNLLQAMGRGRRRQIDLHALLRCPACGSDELVPERAHIHCTKCNRTYPIRNGVPVMQVAAASVN</sequence>
<keyword evidence="4" id="KW-1185">Reference proteome</keyword>
<dbReference type="RefSeq" id="WP_187083409.1">
    <property type="nucleotide sequence ID" value="NZ_JACORU010000008.1"/>
</dbReference>
<comment type="caution">
    <text evidence="3">The sequence shown here is derived from an EMBL/GenBank/DDBJ whole genome shotgun (WGS) entry which is preliminary data.</text>
</comment>
<accession>A0A923MCR1</accession>
<protein>
    <submittedName>
        <fullName evidence="3">Methyltransferase domain-containing protein</fullName>
    </submittedName>
</protein>
<name>A0A923MCR1_9BURK</name>
<gene>
    <name evidence="3" type="ORF">H8R02_20810</name>
</gene>
<dbReference type="SUPFAM" id="SSF158997">
    <property type="entry name" value="Trm112p-like"/>
    <property type="match status" value="1"/>
</dbReference>
<dbReference type="Proteomes" id="UP000596827">
    <property type="component" value="Unassembled WGS sequence"/>
</dbReference>
<dbReference type="Gene3D" id="3.40.50.150">
    <property type="entry name" value="Vaccinia Virus protein VP39"/>
    <property type="match status" value="1"/>
</dbReference>
<dbReference type="SUPFAM" id="SSF53335">
    <property type="entry name" value="S-adenosyl-L-methionine-dependent methyltransferases"/>
    <property type="match status" value="1"/>
</dbReference>
<dbReference type="InterPro" id="IPR005651">
    <property type="entry name" value="Trm112-like"/>
</dbReference>
<dbReference type="AlphaFoldDB" id="A0A923MCR1"/>
<evidence type="ECO:0000313" key="3">
    <source>
        <dbReference type="EMBL" id="MBC5766919.1"/>
    </source>
</evidence>
<proteinExistence type="predicted"/>
<keyword evidence="3" id="KW-0808">Transferase</keyword>
<dbReference type="Gene3D" id="2.20.25.10">
    <property type="match status" value="1"/>
</dbReference>
<feature type="region of interest" description="Disordered" evidence="1">
    <location>
        <begin position="1"/>
        <end position="20"/>
    </location>
</feature>
<feature type="compositionally biased region" description="Polar residues" evidence="1">
    <location>
        <begin position="1"/>
        <end position="10"/>
    </location>
</feature>
<dbReference type="GO" id="GO:0008757">
    <property type="term" value="F:S-adenosylmethionine-dependent methyltransferase activity"/>
    <property type="evidence" value="ECO:0007669"/>
    <property type="project" value="InterPro"/>
</dbReference>
<evidence type="ECO:0000259" key="2">
    <source>
        <dbReference type="Pfam" id="PF08241"/>
    </source>
</evidence>
<keyword evidence="3" id="KW-0489">Methyltransferase</keyword>
<organism evidence="3 4">
    <name type="scientific">Ramlibacter albus</name>
    <dbReference type="NCBI Taxonomy" id="2079448"/>
    <lineage>
        <taxon>Bacteria</taxon>
        <taxon>Pseudomonadati</taxon>
        <taxon>Pseudomonadota</taxon>
        <taxon>Betaproteobacteria</taxon>
        <taxon>Burkholderiales</taxon>
        <taxon>Comamonadaceae</taxon>
        <taxon>Ramlibacter</taxon>
    </lineage>
</organism>
<dbReference type="EMBL" id="JACORU010000008">
    <property type="protein sequence ID" value="MBC5766919.1"/>
    <property type="molecule type" value="Genomic_DNA"/>
</dbReference>
<dbReference type="InterPro" id="IPR029063">
    <property type="entry name" value="SAM-dependent_MTases_sf"/>
</dbReference>
<evidence type="ECO:0000313" key="4">
    <source>
        <dbReference type="Proteomes" id="UP000596827"/>
    </source>
</evidence>
<dbReference type="Pfam" id="PF03966">
    <property type="entry name" value="Trm112p"/>
    <property type="match status" value="1"/>
</dbReference>
<reference evidence="3" key="1">
    <citation type="submission" date="2020-08" db="EMBL/GenBank/DDBJ databases">
        <title>Ramlibacter sp. GTP1 16S ribosomal RNA gene genome sequencing and assembly.</title>
        <authorList>
            <person name="Kang M."/>
        </authorList>
    </citation>
    <scope>NUCLEOTIDE SEQUENCE</scope>
    <source>
        <strain evidence="3">GTP1</strain>
    </source>
</reference>